<dbReference type="OrthoDB" id="9813772at2"/>
<dbReference type="Gene3D" id="3.90.175.10">
    <property type="entry name" value="Diphtheria Toxin, domain 1"/>
    <property type="match status" value="1"/>
</dbReference>
<name>A0A2T0LDW9_9BACL</name>
<evidence type="ECO:0000313" key="2">
    <source>
        <dbReference type="Proteomes" id="UP000237797"/>
    </source>
</evidence>
<proteinExistence type="predicted"/>
<dbReference type="InterPro" id="IPR025051">
    <property type="entry name" value="DUF3990"/>
</dbReference>
<accession>A0A2T0LDW9</accession>
<comment type="caution">
    <text evidence="1">The sequence shown here is derived from an EMBL/GenBank/DDBJ whole genome shotgun (WGS) entry which is preliminary data.</text>
</comment>
<evidence type="ECO:0000313" key="1">
    <source>
        <dbReference type="EMBL" id="PRX40062.1"/>
    </source>
</evidence>
<dbReference type="AlphaFoldDB" id="A0A2T0LDW9"/>
<gene>
    <name evidence="1" type="ORF">CLV97_11745</name>
</gene>
<organism evidence="1 2">
    <name type="scientific">Planifilum fimeticola</name>
    <dbReference type="NCBI Taxonomy" id="201975"/>
    <lineage>
        <taxon>Bacteria</taxon>
        <taxon>Bacillati</taxon>
        <taxon>Bacillota</taxon>
        <taxon>Bacilli</taxon>
        <taxon>Bacillales</taxon>
        <taxon>Thermoactinomycetaceae</taxon>
        <taxon>Planifilum</taxon>
    </lineage>
</organism>
<dbReference type="Pfam" id="PF13151">
    <property type="entry name" value="DUF3990"/>
    <property type="match status" value="1"/>
</dbReference>
<dbReference type="EMBL" id="PVNE01000017">
    <property type="protein sequence ID" value="PRX40062.1"/>
    <property type="molecule type" value="Genomic_DNA"/>
</dbReference>
<reference evidence="1 2" key="1">
    <citation type="submission" date="2018-03" db="EMBL/GenBank/DDBJ databases">
        <title>Genomic Encyclopedia of Archaeal and Bacterial Type Strains, Phase II (KMG-II): from individual species to whole genera.</title>
        <authorList>
            <person name="Goeker M."/>
        </authorList>
    </citation>
    <scope>NUCLEOTIDE SEQUENCE [LARGE SCALE GENOMIC DNA]</scope>
    <source>
        <strain evidence="1 2">DSM 44946</strain>
    </source>
</reference>
<sequence>MIVYHGTNLFSAKVIRRYGVWLSVQRPLTDFGRGFYVTFHLKQAKKWAKVRALHPQVHPLLLKRLKMSEEDFWQHSDTQQPAYLIFHLDVGRLRTLRGKVFPTPRDPEWPIYRRRWASFVTRCRAGIQHPYDFVYGPVAGWHRLIPGRIRLAFRKDQLSLNSPRALQCLSGGTVVVLSQTKPKAGLKLRENGYLPSRL</sequence>
<dbReference type="SUPFAM" id="SSF56399">
    <property type="entry name" value="ADP-ribosylation"/>
    <property type="match status" value="1"/>
</dbReference>
<dbReference type="Proteomes" id="UP000237797">
    <property type="component" value="Unassembled WGS sequence"/>
</dbReference>
<protein>
    <submittedName>
        <fullName evidence="1">Uncharacterized protein DUF3990</fullName>
    </submittedName>
</protein>
<dbReference type="RefSeq" id="WP_106345595.1">
    <property type="nucleotide sequence ID" value="NZ_PVNE01000017.1"/>
</dbReference>
<keyword evidence="2" id="KW-1185">Reference proteome</keyword>